<accession>A0A1G5PV79</accession>
<evidence type="ECO:0000256" key="1">
    <source>
        <dbReference type="ARBA" id="ARBA00001933"/>
    </source>
</evidence>
<keyword evidence="8" id="KW-1185">Reference proteome</keyword>
<dbReference type="InterPro" id="IPR005814">
    <property type="entry name" value="Aminotrans_3"/>
</dbReference>
<dbReference type="Gene3D" id="3.90.1150.10">
    <property type="entry name" value="Aspartate Aminotransferase, domain 1"/>
    <property type="match status" value="1"/>
</dbReference>
<proteinExistence type="inferred from homology"/>
<dbReference type="PIRSF" id="PIRSF000521">
    <property type="entry name" value="Transaminase_4ab_Lys_Orn"/>
    <property type="match status" value="1"/>
</dbReference>
<protein>
    <submittedName>
        <fullName evidence="7">4-aminobutyrate aminotransferase</fullName>
    </submittedName>
</protein>
<dbReference type="Pfam" id="PF00202">
    <property type="entry name" value="Aminotran_3"/>
    <property type="match status" value="1"/>
</dbReference>
<dbReference type="InterPro" id="IPR015424">
    <property type="entry name" value="PyrdxlP-dep_Trfase"/>
</dbReference>
<reference evidence="7 8" key="1">
    <citation type="submission" date="2016-10" db="EMBL/GenBank/DDBJ databases">
        <authorList>
            <person name="de Groot N.N."/>
        </authorList>
    </citation>
    <scope>NUCLEOTIDE SEQUENCE [LARGE SCALE GENOMIC DNA]</scope>
    <source>
        <strain evidence="7 8">HLD2</strain>
    </source>
</reference>
<name>A0A1G5PV79_9GAMM</name>
<evidence type="ECO:0000256" key="3">
    <source>
        <dbReference type="ARBA" id="ARBA00022576"/>
    </source>
</evidence>
<dbReference type="EMBL" id="FMWD01000002">
    <property type="protein sequence ID" value="SCZ53535.1"/>
    <property type="molecule type" value="Genomic_DNA"/>
</dbReference>
<keyword evidence="3 7" id="KW-0032">Aminotransferase</keyword>
<keyword evidence="4 7" id="KW-0808">Transferase</keyword>
<comment type="similarity">
    <text evidence="2 6">Belongs to the class-III pyridoxal-phosphate-dependent aminotransferase family.</text>
</comment>
<comment type="cofactor">
    <cofactor evidence="1">
        <name>pyridoxal 5'-phosphate</name>
        <dbReference type="ChEBI" id="CHEBI:597326"/>
    </cofactor>
</comment>
<dbReference type="CDD" id="cd00610">
    <property type="entry name" value="OAT_like"/>
    <property type="match status" value="1"/>
</dbReference>
<dbReference type="STRING" id="415747.SAMN03097708_00949"/>
<dbReference type="OrthoDB" id="9770449at2"/>
<keyword evidence="5 6" id="KW-0663">Pyridoxal phosphate</keyword>
<dbReference type="InterPro" id="IPR015422">
    <property type="entry name" value="PyrdxlP-dep_Trfase_small"/>
</dbReference>
<dbReference type="PROSITE" id="PS00600">
    <property type="entry name" value="AA_TRANSFER_CLASS_3"/>
    <property type="match status" value="1"/>
</dbReference>
<dbReference type="GO" id="GO:0030170">
    <property type="term" value="F:pyridoxal phosphate binding"/>
    <property type="evidence" value="ECO:0007669"/>
    <property type="project" value="InterPro"/>
</dbReference>
<evidence type="ECO:0000313" key="8">
    <source>
        <dbReference type="Proteomes" id="UP000199648"/>
    </source>
</evidence>
<evidence type="ECO:0000256" key="5">
    <source>
        <dbReference type="ARBA" id="ARBA00022898"/>
    </source>
</evidence>
<sequence>MEKHPESGAGHLSPLLKQSSDITAVRGEGVWLYDDSGERYLDFTSGIGVTSTGHCHPKVVEAAQRQVANLIHGQYAIVRHQPLVELAGRLGEKMPDPISAFFFASAGTEAIEAAMRLSRHATGRPNFIAFQGGFHGRTMGSLSMTSSSVGLRAGLQPMMGGVVYAPFPDTDRYGWEEDAAADFCLRELDHVLATVSTPRETAAMFIEPIQGEAGYIPASARFMQGLRERCDQHGILLVMDEVQAGFGRTGKFWGHQHFGVEPDVVVTAKGLASGFPLSAFGTSPSLMEQGWPGSQGGTYGGNAVACAAALATMDVMEEEGLVENAAEQGTHLLARLEQLRNQYPEIGVVRGRGLMLGTGIVDGDGKPDGERAARIVKEAERRNLLLIRCGAYGGQVIRWLPPLIVQHSQIDQAIDTFEQALSAAR</sequence>
<evidence type="ECO:0000256" key="6">
    <source>
        <dbReference type="RuleBase" id="RU003560"/>
    </source>
</evidence>
<evidence type="ECO:0000313" key="7">
    <source>
        <dbReference type="EMBL" id="SCZ53535.1"/>
    </source>
</evidence>
<dbReference type="FunFam" id="3.40.640.10:FF:000013">
    <property type="entry name" value="4-aminobutyrate aminotransferase"/>
    <property type="match status" value="1"/>
</dbReference>
<dbReference type="AlphaFoldDB" id="A0A1G5PV79"/>
<dbReference type="Proteomes" id="UP000199648">
    <property type="component" value="Unassembled WGS sequence"/>
</dbReference>
<dbReference type="GO" id="GO:0042802">
    <property type="term" value="F:identical protein binding"/>
    <property type="evidence" value="ECO:0007669"/>
    <property type="project" value="TreeGrafter"/>
</dbReference>
<gene>
    <name evidence="7" type="ORF">SAMN03097708_00949</name>
</gene>
<dbReference type="RefSeq" id="WP_092993143.1">
    <property type="nucleotide sequence ID" value="NZ_FMWD01000002.1"/>
</dbReference>
<dbReference type="InterPro" id="IPR015421">
    <property type="entry name" value="PyrdxlP-dep_Trfase_major"/>
</dbReference>
<dbReference type="InterPro" id="IPR049704">
    <property type="entry name" value="Aminotrans_3_PPA_site"/>
</dbReference>
<evidence type="ECO:0000256" key="2">
    <source>
        <dbReference type="ARBA" id="ARBA00008954"/>
    </source>
</evidence>
<dbReference type="Gene3D" id="3.40.640.10">
    <property type="entry name" value="Type I PLP-dependent aspartate aminotransferase-like (Major domain)"/>
    <property type="match status" value="1"/>
</dbReference>
<dbReference type="InterPro" id="IPR050103">
    <property type="entry name" value="Class-III_PLP-dep_AT"/>
</dbReference>
<dbReference type="PANTHER" id="PTHR11986">
    <property type="entry name" value="AMINOTRANSFERASE CLASS III"/>
    <property type="match status" value="1"/>
</dbReference>
<dbReference type="SUPFAM" id="SSF53383">
    <property type="entry name" value="PLP-dependent transferases"/>
    <property type="match status" value="1"/>
</dbReference>
<dbReference type="GO" id="GO:0008483">
    <property type="term" value="F:transaminase activity"/>
    <property type="evidence" value="ECO:0007669"/>
    <property type="project" value="UniProtKB-KW"/>
</dbReference>
<evidence type="ECO:0000256" key="4">
    <source>
        <dbReference type="ARBA" id="ARBA00022679"/>
    </source>
</evidence>
<organism evidence="7 8">
    <name type="scientific">Thiohalomonas denitrificans</name>
    <dbReference type="NCBI Taxonomy" id="415747"/>
    <lineage>
        <taxon>Bacteria</taxon>
        <taxon>Pseudomonadati</taxon>
        <taxon>Pseudomonadota</taxon>
        <taxon>Gammaproteobacteria</taxon>
        <taxon>Thiohalomonadales</taxon>
        <taxon>Thiohalomonadaceae</taxon>
        <taxon>Thiohalomonas</taxon>
    </lineage>
</organism>